<proteinExistence type="predicted"/>
<dbReference type="Proteomes" id="UP000264589">
    <property type="component" value="Unassembled WGS sequence"/>
</dbReference>
<dbReference type="AlphaFoldDB" id="A0A371RFC2"/>
<keyword evidence="3" id="KW-1185">Reference proteome</keyword>
<reference evidence="2 3" key="1">
    <citation type="submission" date="2018-08" db="EMBL/GenBank/DDBJ databases">
        <title>Parvularcula sp. SM1705, isolated from surface water of the South Sea China.</title>
        <authorList>
            <person name="Sun L."/>
        </authorList>
    </citation>
    <scope>NUCLEOTIDE SEQUENCE [LARGE SCALE GENOMIC DNA]</scope>
    <source>
        <strain evidence="2 3">SM1705</strain>
    </source>
</reference>
<evidence type="ECO:0000313" key="2">
    <source>
        <dbReference type="EMBL" id="RFB04147.1"/>
    </source>
</evidence>
<keyword evidence="1" id="KW-0812">Transmembrane</keyword>
<feature type="transmembrane region" description="Helical" evidence="1">
    <location>
        <begin position="7"/>
        <end position="27"/>
    </location>
</feature>
<gene>
    <name evidence="2" type="ORF">DX908_01935</name>
</gene>
<comment type="caution">
    <text evidence="2">The sequence shown here is derived from an EMBL/GenBank/DDBJ whole genome shotgun (WGS) entry which is preliminary data.</text>
</comment>
<keyword evidence="1" id="KW-0472">Membrane</keyword>
<evidence type="ECO:0000256" key="1">
    <source>
        <dbReference type="SAM" id="Phobius"/>
    </source>
</evidence>
<dbReference type="InParanoid" id="A0A371RFC2"/>
<sequence length="206" mass="22575">MRQVGFGVRILLLGSSAAVCLLILLIIDGGGRENLFDEYAGDLTLGLLFLLISMILAIPNKPRAAIVRLSKVQAKILQSLNVFQESEDSPEARKEVTNKVSDARSLLGRRQFLLFPVISSEIADDYGRAVDKVKELLTIEDPTSMDFVSNNGNSVNKLRRILRDAYIPALLVLNNVPKEYLIVSDGGEALKVSSSTYDAAISRDPI</sequence>
<dbReference type="EMBL" id="QUQO01000001">
    <property type="protein sequence ID" value="RFB04147.1"/>
    <property type="molecule type" value="Genomic_DNA"/>
</dbReference>
<name>A0A371RFC2_9PROT</name>
<protein>
    <submittedName>
        <fullName evidence="2">Uncharacterized protein</fullName>
    </submittedName>
</protein>
<organism evidence="2 3">
    <name type="scientific">Parvularcula marina</name>
    <dbReference type="NCBI Taxonomy" id="2292771"/>
    <lineage>
        <taxon>Bacteria</taxon>
        <taxon>Pseudomonadati</taxon>
        <taxon>Pseudomonadota</taxon>
        <taxon>Alphaproteobacteria</taxon>
        <taxon>Parvularculales</taxon>
        <taxon>Parvularculaceae</taxon>
        <taxon>Parvularcula</taxon>
    </lineage>
</organism>
<dbReference type="RefSeq" id="WP_116390775.1">
    <property type="nucleotide sequence ID" value="NZ_QUQO01000001.1"/>
</dbReference>
<accession>A0A371RFC2</accession>
<feature type="transmembrane region" description="Helical" evidence="1">
    <location>
        <begin position="39"/>
        <end position="58"/>
    </location>
</feature>
<evidence type="ECO:0000313" key="3">
    <source>
        <dbReference type="Proteomes" id="UP000264589"/>
    </source>
</evidence>
<keyword evidence="1" id="KW-1133">Transmembrane helix</keyword>